<dbReference type="RefSeq" id="WP_185052374.1">
    <property type="nucleotide sequence ID" value="NZ_BAABIX010000002.1"/>
</dbReference>
<evidence type="ECO:0000313" key="2">
    <source>
        <dbReference type="EMBL" id="MBB5135415.1"/>
    </source>
</evidence>
<name>A0A840PHA6_9ACTN</name>
<evidence type="ECO:0000256" key="1">
    <source>
        <dbReference type="SAM" id="Phobius"/>
    </source>
</evidence>
<feature type="transmembrane region" description="Helical" evidence="1">
    <location>
        <begin position="80"/>
        <end position="99"/>
    </location>
</feature>
<feature type="transmembrane region" description="Helical" evidence="1">
    <location>
        <begin position="120"/>
        <end position="139"/>
    </location>
</feature>
<comment type="caution">
    <text evidence="2">The sequence shown here is derived from an EMBL/GenBank/DDBJ whole genome shotgun (WGS) entry which is preliminary data.</text>
</comment>
<feature type="transmembrane region" description="Helical" evidence="1">
    <location>
        <begin position="145"/>
        <end position="166"/>
    </location>
</feature>
<organism evidence="2 3">
    <name type="scientific">Thermocatellispora tengchongensis</name>
    <dbReference type="NCBI Taxonomy" id="1073253"/>
    <lineage>
        <taxon>Bacteria</taxon>
        <taxon>Bacillati</taxon>
        <taxon>Actinomycetota</taxon>
        <taxon>Actinomycetes</taxon>
        <taxon>Streptosporangiales</taxon>
        <taxon>Streptosporangiaceae</taxon>
        <taxon>Thermocatellispora</taxon>
    </lineage>
</organism>
<keyword evidence="1" id="KW-1133">Transmembrane helix</keyword>
<proteinExistence type="predicted"/>
<protein>
    <submittedName>
        <fullName evidence="2">Uncharacterized protein</fullName>
    </submittedName>
</protein>
<dbReference type="Proteomes" id="UP000578449">
    <property type="component" value="Unassembled WGS sequence"/>
</dbReference>
<feature type="transmembrane region" description="Helical" evidence="1">
    <location>
        <begin position="266"/>
        <end position="284"/>
    </location>
</feature>
<gene>
    <name evidence="2" type="ORF">HNP84_005159</name>
</gene>
<accession>A0A840PHA6</accession>
<reference evidence="2 3" key="1">
    <citation type="submission" date="2020-08" db="EMBL/GenBank/DDBJ databases">
        <title>Genomic Encyclopedia of Type Strains, Phase IV (KMG-IV): sequencing the most valuable type-strain genomes for metagenomic binning, comparative biology and taxonomic classification.</title>
        <authorList>
            <person name="Goeker M."/>
        </authorList>
    </citation>
    <scope>NUCLEOTIDE SEQUENCE [LARGE SCALE GENOMIC DNA]</scope>
    <source>
        <strain evidence="2 3">DSM 45615</strain>
    </source>
</reference>
<keyword evidence="3" id="KW-1185">Reference proteome</keyword>
<keyword evidence="1" id="KW-0472">Membrane</keyword>
<keyword evidence="1" id="KW-0812">Transmembrane</keyword>
<evidence type="ECO:0000313" key="3">
    <source>
        <dbReference type="Proteomes" id="UP000578449"/>
    </source>
</evidence>
<dbReference type="AlphaFoldDB" id="A0A840PHA6"/>
<dbReference type="EMBL" id="JACHGN010000011">
    <property type="protein sequence ID" value="MBB5135415.1"/>
    <property type="molecule type" value="Genomic_DNA"/>
</dbReference>
<sequence length="627" mass="69441">MRRYLLGRVAVAVTALYLLYVAVSAVVTVLTRDVGHAWLAVTGTSLRYGAEAEINADWFHGEGGGELRALMYPPAHGADAALIVPGLVLVCWLMAWSTWQILRGPAAPAGPAAPQPRRVVWWRRLVYFHIAFALVLPAFEDDFAYLLGYLLSNTPLMVLFCLVMAWRGRWLRALALTFAVLDAADTVLLAAGEVAGDFWPAYDLVSELLSDLGLPALAWQAAILLGQRHDPRWSATTVRIGWWSLGSTLALTVARTLVGVLAGGQIVALALLDGLWVLYLVWLARSAYETIRPYEEAGRAVRRGPSPLARTAAATCALVPLFGLVQPEETPRLTFDRWRDECLEERRFADTPPRHRERVFLCGTIDVWRTGVDGFPDHLPDQYLLGYGRELCATPDRAGQDALLRRVGATTSMDRLYDDLVFLCPEVVGRVHPELLRSEAEERRSVTDYYTKVGSQCSDPWPALRGVRQRTVAYWLSEGGGYAIYDPDTEDEESPDPGRGFVGAAGDTVFVHTYGENEPICLTAKALRFTPPLRLKGWEQVEEVGVGSRGGKLELPVYYEGSEYDDLQPTLPDLAAAGPGRYRVRVYIRVRDAEGLAEDAPWEEHLVLVFPGRSAEKVVHAHSEEYG</sequence>